<evidence type="ECO:0000256" key="2">
    <source>
        <dbReference type="ARBA" id="ARBA00022801"/>
    </source>
</evidence>
<comment type="caution">
    <text evidence="5">The sequence shown here is derived from an EMBL/GenBank/DDBJ whole genome shotgun (WGS) entry which is preliminary data.</text>
</comment>
<name>A0A934T3H0_9BURK</name>
<dbReference type="PRINTS" id="PR00131">
    <property type="entry name" value="GLHYDRLASE1"/>
</dbReference>
<accession>A0A934T3H0</accession>
<gene>
    <name evidence="5" type="ORF">JJB74_24445</name>
</gene>
<keyword evidence="2 5" id="KW-0378">Hydrolase</keyword>
<dbReference type="PANTHER" id="PTHR10353">
    <property type="entry name" value="GLYCOSYL HYDROLASE"/>
    <property type="match status" value="1"/>
</dbReference>
<dbReference type="EMBL" id="JAEPBG010000014">
    <property type="protein sequence ID" value="MBK4737783.1"/>
    <property type="molecule type" value="Genomic_DNA"/>
</dbReference>
<keyword evidence="3" id="KW-0326">Glycosidase</keyword>
<keyword evidence="6" id="KW-1185">Reference proteome</keyword>
<evidence type="ECO:0000256" key="3">
    <source>
        <dbReference type="ARBA" id="ARBA00023295"/>
    </source>
</evidence>
<evidence type="ECO:0000256" key="4">
    <source>
        <dbReference type="RuleBase" id="RU003690"/>
    </source>
</evidence>
<dbReference type="InterPro" id="IPR017853">
    <property type="entry name" value="GH"/>
</dbReference>
<dbReference type="Gene3D" id="3.20.20.80">
    <property type="entry name" value="Glycosidases"/>
    <property type="match status" value="1"/>
</dbReference>
<organism evidence="5 6">
    <name type="scientific">Noviherbaspirillum pedocola</name>
    <dbReference type="NCBI Taxonomy" id="2801341"/>
    <lineage>
        <taxon>Bacteria</taxon>
        <taxon>Pseudomonadati</taxon>
        <taxon>Pseudomonadota</taxon>
        <taxon>Betaproteobacteria</taxon>
        <taxon>Burkholderiales</taxon>
        <taxon>Oxalobacteraceae</taxon>
        <taxon>Noviherbaspirillum</taxon>
    </lineage>
</organism>
<comment type="similarity">
    <text evidence="1 4">Belongs to the glycosyl hydrolase 1 family.</text>
</comment>
<dbReference type="Proteomes" id="UP000622890">
    <property type="component" value="Unassembled WGS sequence"/>
</dbReference>
<proteinExistence type="inferred from homology"/>
<dbReference type="Pfam" id="PF00232">
    <property type="entry name" value="Glyco_hydro_1"/>
    <property type="match status" value="2"/>
</dbReference>
<dbReference type="PANTHER" id="PTHR10353:SF36">
    <property type="entry name" value="LP05116P"/>
    <property type="match status" value="1"/>
</dbReference>
<evidence type="ECO:0000313" key="6">
    <source>
        <dbReference type="Proteomes" id="UP000622890"/>
    </source>
</evidence>
<evidence type="ECO:0000256" key="1">
    <source>
        <dbReference type="ARBA" id="ARBA00010838"/>
    </source>
</evidence>
<sequence>MLSDFKCGQVMHRRDLLRCVPAALLASHRVAATHDIAAARRFPDGFLWGVATSGYQVEGNSVNADIWLLEHVKPTIFSEASGDACDSYTRWREDLDLVSGLGLNAFRFSLEWSRIEPEPDCFSLAMLEHYRRIVDGCLTRGLSPVVSFSHFALPRWFAARGGWLASDACARYARYCERAARHLGDRIGYALTFNEPNIMRVLRLLAPSPEFIAVRRAMLKAAARATGGTHFTTGLVANDEDVDRIGANMIDAHRRAYVAIKSVRPEIAVGASISLSDDQAADGSAAARRHVEAKRRDAYGGWLRALRATADFIGVQNYDRSRYGHHGLLGAPAHAQRNHHGVEIYPRSLGNAVHYAHMATGKPVLVTENGLDTEDDALRAAYIPAALAGLHGAIADGVPVLGYLHWSLLDNYEWSLGYAYRYGLFSVDRQTFVRTRKASAEVLSAIAMANAVTAP</sequence>
<dbReference type="GO" id="GO:0008422">
    <property type="term" value="F:beta-glucosidase activity"/>
    <property type="evidence" value="ECO:0007669"/>
    <property type="project" value="TreeGrafter"/>
</dbReference>
<dbReference type="GO" id="GO:0005975">
    <property type="term" value="P:carbohydrate metabolic process"/>
    <property type="evidence" value="ECO:0007669"/>
    <property type="project" value="InterPro"/>
</dbReference>
<dbReference type="AlphaFoldDB" id="A0A934T3H0"/>
<dbReference type="RefSeq" id="WP_200596360.1">
    <property type="nucleotide sequence ID" value="NZ_JAEPBG010000014.1"/>
</dbReference>
<evidence type="ECO:0000313" key="5">
    <source>
        <dbReference type="EMBL" id="MBK4737783.1"/>
    </source>
</evidence>
<reference evidence="5" key="1">
    <citation type="submission" date="2021-01" db="EMBL/GenBank/DDBJ databases">
        <title>Genome sequence of strain Noviherbaspirillum sp. DKR-6.</title>
        <authorList>
            <person name="Chaudhary D.K."/>
        </authorList>
    </citation>
    <scope>NUCLEOTIDE SEQUENCE</scope>
    <source>
        <strain evidence="5">DKR-6</strain>
    </source>
</reference>
<dbReference type="InterPro" id="IPR001360">
    <property type="entry name" value="Glyco_hydro_1"/>
</dbReference>
<dbReference type="SUPFAM" id="SSF51445">
    <property type="entry name" value="(Trans)glycosidases"/>
    <property type="match status" value="1"/>
</dbReference>
<protein>
    <submittedName>
        <fullName evidence="5">Glycoside hydrolase family 1 protein</fullName>
    </submittedName>
</protein>